<protein>
    <submittedName>
        <fullName evidence="1">Uncharacterized protein</fullName>
    </submittedName>
</protein>
<evidence type="ECO:0000313" key="1">
    <source>
        <dbReference type="EMBL" id="PHQ36979.1"/>
    </source>
</evidence>
<evidence type="ECO:0000313" key="2">
    <source>
        <dbReference type="Proteomes" id="UP000225740"/>
    </source>
</evidence>
<accession>A0A2G1WEB1</accession>
<dbReference type="Proteomes" id="UP000225740">
    <property type="component" value="Unassembled WGS sequence"/>
</dbReference>
<dbReference type="AlphaFoldDB" id="A0A2G1WEB1"/>
<organism evidence="1 2">
    <name type="scientific">Rhodopirellula bahusiensis</name>
    <dbReference type="NCBI Taxonomy" id="2014065"/>
    <lineage>
        <taxon>Bacteria</taxon>
        <taxon>Pseudomonadati</taxon>
        <taxon>Planctomycetota</taxon>
        <taxon>Planctomycetia</taxon>
        <taxon>Pirellulales</taxon>
        <taxon>Pirellulaceae</taxon>
        <taxon>Rhodopirellula</taxon>
    </lineage>
</organism>
<dbReference type="EMBL" id="NIZW01000001">
    <property type="protein sequence ID" value="PHQ36979.1"/>
    <property type="molecule type" value="Genomic_DNA"/>
</dbReference>
<comment type="caution">
    <text evidence="1">The sequence shown here is derived from an EMBL/GenBank/DDBJ whole genome shotgun (WGS) entry which is preliminary data.</text>
</comment>
<proteinExistence type="predicted"/>
<name>A0A2G1WEB1_9BACT</name>
<reference evidence="1 2" key="1">
    <citation type="submission" date="2017-06" db="EMBL/GenBank/DDBJ databases">
        <title>Description of Rhodopirellula bahusiensis sp. nov.</title>
        <authorList>
            <person name="Kizina J."/>
            <person name="Harder J."/>
        </authorList>
    </citation>
    <scope>NUCLEOTIDE SEQUENCE [LARGE SCALE GENOMIC DNA]</scope>
    <source>
        <strain evidence="1 2">SWK21</strain>
    </source>
</reference>
<gene>
    <name evidence="1" type="ORF">CEE69_00965</name>
</gene>
<keyword evidence="2" id="KW-1185">Reference proteome</keyword>
<sequence>MGEGGSPDRERGRESLVAKVTVEVFRKTKSAETEREPIYQIAHRAIRCFPDFFDMKGGNCEVGFVGSDEW</sequence>